<dbReference type="SUPFAM" id="SSF46785">
    <property type="entry name" value="Winged helix' DNA-binding domain"/>
    <property type="match status" value="1"/>
</dbReference>
<evidence type="ECO:0000259" key="4">
    <source>
        <dbReference type="PROSITE" id="PS50949"/>
    </source>
</evidence>
<dbReference type="PANTHER" id="PTHR44846:SF1">
    <property type="entry name" value="MANNOSYL-D-GLYCERATE TRANSPORT_METABOLISM SYSTEM REPRESSOR MNGR-RELATED"/>
    <property type="match status" value="1"/>
</dbReference>
<keyword evidence="6" id="KW-1185">Reference proteome</keyword>
<dbReference type="SUPFAM" id="SSF64288">
    <property type="entry name" value="Chorismate lyase-like"/>
    <property type="match status" value="1"/>
</dbReference>
<organism evidence="5 6">
    <name type="scientific">Echinicola arenosa</name>
    <dbReference type="NCBI Taxonomy" id="2774144"/>
    <lineage>
        <taxon>Bacteria</taxon>
        <taxon>Pseudomonadati</taxon>
        <taxon>Bacteroidota</taxon>
        <taxon>Cytophagia</taxon>
        <taxon>Cytophagales</taxon>
        <taxon>Cyclobacteriaceae</taxon>
        <taxon>Echinicola</taxon>
    </lineage>
</organism>
<evidence type="ECO:0000313" key="5">
    <source>
        <dbReference type="EMBL" id="MBD8488137.1"/>
    </source>
</evidence>
<feature type="domain" description="HTH gntR-type" evidence="4">
    <location>
        <begin position="14"/>
        <end position="83"/>
    </location>
</feature>
<dbReference type="InterPro" id="IPR036390">
    <property type="entry name" value="WH_DNA-bd_sf"/>
</dbReference>
<dbReference type="InterPro" id="IPR050679">
    <property type="entry name" value="Bact_HTH_transcr_reg"/>
</dbReference>
<dbReference type="PRINTS" id="PR00035">
    <property type="entry name" value="HTHGNTR"/>
</dbReference>
<dbReference type="CDD" id="cd07377">
    <property type="entry name" value="WHTH_GntR"/>
    <property type="match status" value="1"/>
</dbReference>
<dbReference type="RefSeq" id="WP_192009031.1">
    <property type="nucleotide sequence ID" value="NZ_JACYTQ010000002.1"/>
</dbReference>
<dbReference type="PROSITE" id="PS50949">
    <property type="entry name" value="HTH_GNTR"/>
    <property type="match status" value="1"/>
</dbReference>
<accession>A0ABR9AHB0</accession>
<keyword evidence="2" id="KW-0238">DNA-binding</keyword>
<evidence type="ECO:0000256" key="3">
    <source>
        <dbReference type="ARBA" id="ARBA00023163"/>
    </source>
</evidence>
<protein>
    <submittedName>
        <fullName evidence="5">GntR family transcriptional regulator</fullName>
    </submittedName>
</protein>
<dbReference type="Gene3D" id="1.10.10.10">
    <property type="entry name" value="Winged helix-like DNA-binding domain superfamily/Winged helix DNA-binding domain"/>
    <property type="match status" value="1"/>
</dbReference>
<dbReference type="InterPro" id="IPR028978">
    <property type="entry name" value="Chorismate_lyase_/UTRA_dom_sf"/>
</dbReference>
<comment type="caution">
    <text evidence="5">The sequence shown here is derived from an EMBL/GenBank/DDBJ whole genome shotgun (WGS) entry which is preliminary data.</text>
</comment>
<evidence type="ECO:0000256" key="2">
    <source>
        <dbReference type="ARBA" id="ARBA00023125"/>
    </source>
</evidence>
<dbReference type="InterPro" id="IPR036388">
    <property type="entry name" value="WH-like_DNA-bd_sf"/>
</dbReference>
<dbReference type="PANTHER" id="PTHR44846">
    <property type="entry name" value="MANNOSYL-D-GLYCERATE TRANSPORT/METABOLISM SYSTEM REPRESSOR MNGR-RELATED"/>
    <property type="match status" value="1"/>
</dbReference>
<sequence length="248" mass="28750">MQIKDFRVDLKSSIPYHVQVEKYLRELIRIKEYASGESFLPKEESLAKRFGISRNTVRQAIDKLVQEGLVERKRGVGSKVISQNISTRLDQWISFTKEMKDKGIEVVEYSVKVGFELPEERILKALNLSTETVLCCMERVRGAKDAKYLYSTSFFHPRIGLTGKEDFYQPLYEMLEKEFHVIVAISKEKLKAVAASSKIAKALDIKKGDPVLKRERIVLDQGDRPVEYNVVYYATDFFSYDIDLKREF</sequence>
<gene>
    <name evidence="5" type="ORF">IFO69_05200</name>
</gene>
<proteinExistence type="predicted"/>
<dbReference type="InterPro" id="IPR011663">
    <property type="entry name" value="UTRA"/>
</dbReference>
<keyword evidence="1" id="KW-0805">Transcription regulation</keyword>
<keyword evidence="3" id="KW-0804">Transcription</keyword>
<name>A0ABR9AHB0_9BACT</name>
<evidence type="ECO:0000313" key="6">
    <source>
        <dbReference type="Proteomes" id="UP000647133"/>
    </source>
</evidence>
<dbReference type="Pfam" id="PF07702">
    <property type="entry name" value="UTRA"/>
    <property type="match status" value="1"/>
</dbReference>
<dbReference type="Proteomes" id="UP000647133">
    <property type="component" value="Unassembled WGS sequence"/>
</dbReference>
<dbReference type="InterPro" id="IPR000524">
    <property type="entry name" value="Tscrpt_reg_HTH_GntR"/>
</dbReference>
<dbReference type="SMART" id="SM00866">
    <property type="entry name" value="UTRA"/>
    <property type="match status" value="1"/>
</dbReference>
<dbReference type="SMART" id="SM00345">
    <property type="entry name" value="HTH_GNTR"/>
    <property type="match status" value="1"/>
</dbReference>
<dbReference type="Pfam" id="PF00392">
    <property type="entry name" value="GntR"/>
    <property type="match status" value="1"/>
</dbReference>
<evidence type="ECO:0000256" key="1">
    <source>
        <dbReference type="ARBA" id="ARBA00023015"/>
    </source>
</evidence>
<dbReference type="EMBL" id="JACYTQ010000002">
    <property type="protein sequence ID" value="MBD8488137.1"/>
    <property type="molecule type" value="Genomic_DNA"/>
</dbReference>
<reference evidence="5 6" key="1">
    <citation type="submission" date="2020-09" db="EMBL/GenBank/DDBJ databases">
        <title>Echinicola sp. CAU 1574 isolated from sand of Sido Beach.</title>
        <authorList>
            <person name="Kim W."/>
        </authorList>
    </citation>
    <scope>NUCLEOTIDE SEQUENCE [LARGE SCALE GENOMIC DNA]</scope>
    <source>
        <strain evidence="5 6">CAU 1574</strain>
    </source>
</reference>
<dbReference type="Gene3D" id="3.40.1410.10">
    <property type="entry name" value="Chorismate lyase-like"/>
    <property type="match status" value="1"/>
</dbReference>